<dbReference type="Gene3D" id="2.170.150.20">
    <property type="entry name" value="Peptide methionine sulfoxide reductase"/>
    <property type="match status" value="1"/>
</dbReference>
<name>D9QHW0_BRESC</name>
<dbReference type="SUPFAM" id="SSF51316">
    <property type="entry name" value="Mss4-like"/>
    <property type="match status" value="1"/>
</dbReference>
<dbReference type="NCBIfam" id="TIGR00357">
    <property type="entry name" value="peptide-methionine (R)-S-oxide reductase MsrB"/>
    <property type="match status" value="1"/>
</dbReference>
<dbReference type="PROSITE" id="PS51318">
    <property type="entry name" value="TAT"/>
    <property type="match status" value="1"/>
</dbReference>
<gene>
    <name evidence="6" type="ordered locus">Bresu_1907</name>
</gene>
<dbReference type="PROSITE" id="PS51790">
    <property type="entry name" value="MSRB"/>
    <property type="match status" value="1"/>
</dbReference>
<dbReference type="BioCyc" id="BSUB633149:G1GM8-1900-MONOMER"/>
<keyword evidence="4" id="KW-0732">Signal</keyword>
<dbReference type="STRING" id="633149.Bresu_1907"/>
<dbReference type="Pfam" id="PF01641">
    <property type="entry name" value="SelR"/>
    <property type="match status" value="1"/>
</dbReference>
<dbReference type="EMBL" id="CP002102">
    <property type="protein sequence ID" value="ADL01218.1"/>
    <property type="molecule type" value="Genomic_DNA"/>
</dbReference>
<keyword evidence="7" id="KW-1185">Reference proteome</keyword>
<evidence type="ECO:0000256" key="4">
    <source>
        <dbReference type="SAM" id="SignalP"/>
    </source>
</evidence>
<dbReference type="KEGG" id="bsb:Bresu_1907"/>
<dbReference type="HOGENOM" id="CLU_031040_8_2_5"/>
<dbReference type="RefSeq" id="WP_013269319.1">
    <property type="nucleotide sequence ID" value="NC_014375.1"/>
</dbReference>
<feature type="signal peptide" evidence="4">
    <location>
        <begin position="1"/>
        <end position="22"/>
    </location>
</feature>
<comment type="catalytic activity">
    <reaction evidence="3">
        <text>L-methionyl-[protein] + [thioredoxin]-disulfide + H2O = L-methionyl-(R)-S-oxide-[protein] + [thioredoxin]-dithiol</text>
        <dbReference type="Rhea" id="RHEA:24164"/>
        <dbReference type="Rhea" id="RHEA-COMP:10698"/>
        <dbReference type="Rhea" id="RHEA-COMP:10700"/>
        <dbReference type="Rhea" id="RHEA-COMP:12313"/>
        <dbReference type="Rhea" id="RHEA-COMP:12314"/>
        <dbReference type="ChEBI" id="CHEBI:15377"/>
        <dbReference type="ChEBI" id="CHEBI:16044"/>
        <dbReference type="ChEBI" id="CHEBI:29950"/>
        <dbReference type="ChEBI" id="CHEBI:45764"/>
        <dbReference type="ChEBI" id="CHEBI:50058"/>
        <dbReference type="EC" id="1.8.4.12"/>
    </reaction>
</comment>
<sequence>MTQTFTTSRRALLLGAAATGLAACSSPGEADASEAQYANSPFRRITDAQWRARLPASSYNVLRHEATERPGTSPLNNEHRAGTFVCKGCALPLFRSQTKYDSGTGWPSFYDYIPGSLGMKTDLAIGFPRTEYHCARCLGHQGHVFDDGPRPTGKRYCNNGVALTFQPA</sequence>
<feature type="chain" id="PRO_5003126799" description="peptide-methionine (R)-S-oxide reductase" evidence="4">
    <location>
        <begin position="23"/>
        <end position="168"/>
    </location>
</feature>
<dbReference type="OrthoDB" id="9785497at2"/>
<evidence type="ECO:0000256" key="3">
    <source>
        <dbReference type="ARBA" id="ARBA00048488"/>
    </source>
</evidence>
<evidence type="ECO:0000259" key="5">
    <source>
        <dbReference type="PROSITE" id="PS51790"/>
    </source>
</evidence>
<feature type="domain" description="MsrB" evidence="5">
    <location>
        <begin position="47"/>
        <end position="168"/>
    </location>
</feature>
<proteinExistence type="predicted"/>
<dbReference type="PANTHER" id="PTHR10173">
    <property type="entry name" value="METHIONINE SULFOXIDE REDUCTASE"/>
    <property type="match status" value="1"/>
</dbReference>
<dbReference type="GO" id="GO:0033743">
    <property type="term" value="F:peptide-methionine (R)-S-oxide reductase activity"/>
    <property type="evidence" value="ECO:0007669"/>
    <property type="project" value="UniProtKB-EC"/>
</dbReference>
<dbReference type="InterPro" id="IPR011057">
    <property type="entry name" value="Mss4-like_sf"/>
</dbReference>
<dbReference type="InterPro" id="IPR028427">
    <property type="entry name" value="Met_Sox_Rdtase_MsrB"/>
</dbReference>
<evidence type="ECO:0000313" key="7">
    <source>
        <dbReference type="Proteomes" id="UP000002696"/>
    </source>
</evidence>
<reference evidence="7" key="1">
    <citation type="journal article" date="2011" name="J. Bacteriol.">
        <title>Genome sequences of eight morphologically diverse alphaproteobacteria.</title>
        <authorList>
            <consortium name="US DOE Joint Genome Institute"/>
            <person name="Brown P.J."/>
            <person name="Kysela D.T."/>
            <person name="Buechlein A."/>
            <person name="Hemmerich C."/>
            <person name="Brun Y.V."/>
        </authorList>
    </citation>
    <scope>NUCLEOTIDE SEQUENCE [LARGE SCALE GENOMIC DNA]</scope>
    <source>
        <strain evidence="7">ATCC 15264 / DSM 4735 / LMG 14903 / NBRC 16000 / CB 81</strain>
    </source>
</reference>
<dbReference type="eggNOG" id="COG0229">
    <property type="taxonomic scope" value="Bacteria"/>
</dbReference>
<dbReference type="InterPro" id="IPR002579">
    <property type="entry name" value="Met_Sox_Rdtase_MsrB_dom"/>
</dbReference>
<accession>D9QHW0</accession>
<dbReference type="Proteomes" id="UP000002696">
    <property type="component" value="Chromosome"/>
</dbReference>
<dbReference type="InParanoid" id="D9QHW0"/>
<evidence type="ECO:0000256" key="1">
    <source>
        <dbReference type="ARBA" id="ARBA00012499"/>
    </source>
</evidence>
<dbReference type="EC" id="1.8.4.12" evidence="1"/>
<evidence type="ECO:0000256" key="2">
    <source>
        <dbReference type="ARBA" id="ARBA00023002"/>
    </source>
</evidence>
<protein>
    <recommendedName>
        <fullName evidence="1">peptide-methionine (R)-S-oxide reductase</fullName>
        <ecNumber evidence="1">1.8.4.12</ecNumber>
    </recommendedName>
</protein>
<dbReference type="AlphaFoldDB" id="D9QHW0"/>
<dbReference type="GO" id="GO:0005737">
    <property type="term" value="C:cytoplasm"/>
    <property type="evidence" value="ECO:0007669"/>
    <property type="project" value="TreeGrafter"/>
</dbReference>
<dbReference type="InterPro" id="IPR006311">
    <property type="entry name" value="TAT_signal"/>
</dbReference>
<dbReference type="GO" id="GO:0006979">
    <property type="term" value="P:response to oxidative stress"/>
    <property type="evidence" value="ECO:0007669"/>
    <property type="project" value="InterPro"/>
</dbReference>
<keyword evidence="2 6" id="KW-0560">Oxidoreductase</keyword>
<dbReference type="GO" id="GO:0030091">
    <property type="term" value="P:protein repair"/>
    <property type="evidence" value="ECO:0007669"/>
    <property type="project" value="InterPro"/>
</dbReference>
<evidence type="ECO:0000313" key="6">
    <source>
        <dbReference type="EMBL" id="ADL01218.1"/>
    </source>
</evidence>
<dbReference type="PANTHER" id="PTHR10173:SF57">
    <property type="entry name" value="PEPTIDE-METHIONINE (R)-S-OXIDE REDUCTASE"/>
    <property type="match status" value="1"/>
</dbReference>
<organism evidence="6 7">
    <name type="scientific">Brevundimonas subvibrioides (strain ATCC 15264 / DSM 4735 / LMG 14903 / NBRC 16000 / CB 81)</name>
    <name type="common">Caulobacter subvibrioides</name>
    <dbReference type="NCBI Taxonomy" id="633149"/>
    <lineage>
        <taxon>Bacteria</taxon>
        <taxon>Pseudomonadati</taxon>
        <taxon>Pseudomonadota</taxon>
        <taxon>Alphaproteobacteria</taxon>
        <taxon>Caulobacterales</taxon>
        <taxon>Caulobacteraceae</taxon>
        <taxon>Brevundimonas</taxon>
    </lineage>
</organism>